<dbReference type="KEGG" id="seri:SERIO_v1c02540"/>
<dbReference type="PANTHER" id="PTHR43172">
    <property type="entry name" value="ADENYLOSUCCINATE LYASE"/>
    <property type="match status" value="1"/>
</dbReference>
<evidence type="ECO:0000256" key="8">
    <source>
        <dbReference type="ARBA" id="ARBA00024477"/>
    </source>
</evidence>
<evidence type="ECO:0000256" key="3">
    <source>
        <dbReference type="ARBA" id="ARBA00008273"/>
    </source>
</evidence>
<dbReference type="Proteomes" id="UP000035661">
    <property type="component" value="Chromosome"/>
</dbReference>
<dbReference type="EMBL" id="CP011856">
    <property type="protein sequence ID" value="AKM53838.1"/>
    <property type="molecule type" value="Genomic_DNA"/>
</dbReference>
<dbReference type="SUPFAM" id="SSF48557">
    <property type="entry name" value="L-aspartase-like"/>
    <property type="match status" value="1"/>
</dbReference>
<gene>
    <name evidence="14" type="primary">purB</name>
    <name evidence="14" type="ORF">SERIO_v1c02540</name>
</gene>
<dbReference type="RefSeq" id="WP_047791107.1">
    <property type="nucleotide sequence ID" value="NZ_CP011856.1"/>
</dbReference>
<dbReference type="EC" id="4.3.2.2" evidence="4 11"/>
<evidence type="ECO:0000256" key="10">
    <source>
        <dbReference type="ARBA" id="ARBA00049115"/>
    </source>
</evidence>
<dbReference type="Gene3D" id="1.10.275.10">
    <property type="entry name" value="Fumarase/aspartase (N-terminal domain)"/>
    <property type="match status" value="1"/>
</dbReference>
<dbReference type="InterPro" id="IPR008948">
    <property type="entry name" value="L-Aspartase-like"/>
</dbReference>
<dbReference type="CDD" id="cd01360">
    <property type="entry name" value="Adenylsuccinate_lyase_1"/>
    <property type="match status" value="1"/>
</dbReference>
<evidence type="ECO:0000256" key="12">
    <source>
        <dbReference type="RuleBase" id="RU361172"/>
    </source>
</evidence>
<dbReference type="InterPro" id="IPR000362">
    <property type="entry name" value="Fumarate_lyase_fam"/>
</dbReference>
<feature type="domain" description="Adenylosuccinate lyase C-terminal" evidence="13">
    <location>
        <begin position="349"/>
        <end position="429"/>
    </location>
</feature>
<accession>A0A0H3XH08</accession>
<dbReference type="InterPro" id="IPR022761">
    <property type="entry name" value="Fumarate_lyase_N"/>
</dbReference>
<dbReference type="AlphaFoldDB" id="A0A0H3XH08"/>
<dbReference type="GO" id="GO:0004018">
    <property type="term" value="F:N6-(1,2-dicarboxyethyl)AMP AMP-lyase (fumarate-forming) activity"/>
    <property type="evidence" value="ECO:0007669"/>
    <property type="project" value="UniProtKB-UniRule"/>
</dbReference>
<dbReference type="GO" id="GO:0044208">
    <property type="term" value="P:'de novo' AMP biosynthetic process"/>
    <property type="evidence" value="ECO:0007669"/>
    <property type="project" value="UniProtKB-UniPathway"/>
</dbReference>
<protein>
    <recommendedName>
        <fullName evidence="5 11">Adenylosuccinate lyase</fullName>
        <shortName evidence="12">ASL</shortName>
        <ecNumber evidence="4 11">4.3.2.2</ecNumber>
    </recommendedName>
    <alternativeName>
        <fullName evidence="9 12">Adenylosuccinase</fullName>
    </alternativeName>
</protein>
<evidence type="ECO:0000256" key="4">
    <source>
        <dbReference type="ARBA" id="ARBA00012339"/>
    </source>
</evidence>
<evidence type="ECO:0000313" key="14">
    <source>
        <dbReference type="EMBL" id="AKM53838.1"/>
    </source>
</evidence>
<dbReference type="GO" id="GO:0006189">
    <property type="term" value="P:'de novo' IMP biosynthetic process"/>
    <property type="evidence" value="ECO:0007669"/>
    <property type="project" value="UniProtKB-UniPathway"/>
</dbReference>
<dbReference type="Pfam" id="PF00206">
    <property type="entry name" value="Lyase_1"/>
    <property type="match status" value="1"/>
</dbReference>
<dbReference type="FunFam" id="1.20.200.10:FF:000008">
    <property type="entry name" value="Adenylosuccinate lyase"/>
    <property type="match status" value="1"/>
</dbReference>
<evidence type="ECO:0000256" key="1">
    <source>
        <dbReference type="ARBA" id="ARBA00004706"/>
    </source>
</evidence>
<dbReference type="PRINTS" id="PR00145">
    <property type="entry name" value="ARGSUCLYASE"/>
</dbReference>
<dbReference type="Gene3D" id="1.20.200.10">
    <property type="entry name" value="Fumarase/aspartase (Central domain)"/>
    <property type="match status" value="1"/>
</dbReference>
<dbReference type="UniPathway" id="UPA00075">
    <property type="reaction ID" value="UER00336"/>
</dbReference>
<evidence type="ECO:0000256" key="7">
    <source>
        <dbReference type="ARBA" id="ARBA00023239"/>
    </source>
</evidence>
<keyword evidence="6 12" id="KW-0658">Purine biosynthesis</keyword>
<dbReference type="PRINTS" id="PR00149">
    <property type="entry name" value="FUMRATELYASE"/>
</dbReference>
<evidence type="ECO:0000259" key="13">
    <source>
        <dbReference type="SMART" id="SM00998"/>
    </source>
</evidence>
<dbReference type="InterPro" id="IPR024083">
    <property type="entry name" value="Fumarase/histidase_N"/>
</dbReference>
<evidence type="ECO:0000256" key="6">
    <source>
        <dbReference type="ARBA" id="ARBA00022755"/>
    </source>
</evidence>
<dbReference type="NCBIfam" id="TIGR00928">
    <property type="entry name" value="purB"/>
    <property type="match status" value="1"/>
</dbReference>
<evidence type="ECO:0000256" key="5">
    <source>
        <dbReference type="ARBA" id="ARBA00017058"/>
    </source>
</evidence>
<comment type="catalytic activity">
    <reaction evidence="10">
        <text>N(6)-(1,2-dicarboxyethyl)-AMP = fumarate + AMP</text>
        <dbReference type="Rhea" id="RHEA:16853"/>
        <dbReference type="ChEBI" id="CHEBI:29806"/>
        <dbReference type="ChEBI" id="CHEBI:57567"/>
        <dbReference type="ChEBI" id="CHEBI:456215"/>
        <dbReference type="EC" id="4.3.2.2"/>
    </reaction>
    <physiologicalReaction direction="left-to-right" evidence="10">
        <dbReference type="Rhea" id="RHEA:16854"/>
    </physiologicalReaction>
</comment>
<dbReference type="Gene3D" id="1.10.40.30">
    <property type="entry name" value="Fumarase/aspartase (C-terminal domain)"/>
    <property type="match status" value="1"/>
</dbReference>
<dbReference type="PATRIC" id="fig|743698.3.peg.256"/>
<comment type="pathway">
    <text evidence="2 12">Purine metabolism; AMP biosynthesis via de novo pathway; AMP from IMP: step 2/2.</text>
</comment>
<sequence>MIERYLVKEIADIWSDDNKYATWGLVELLTCEGWNQLGLISNQEIAALKQNLKVDIPRMLEIETETKHDVVAFTRMLSEHMGPEKRWVHLGLTSTDVVDTSQNYLIKQSNLIVDKYLNLLLASLKAKALQYKTQIIMGRTHGMYGEPTSLGLKFLLWYAELARNIKRFNFAKENIEVVKLSGSVGNFAHIEPEVETYVAKKLGLGIDPITTQVTPRDRHINLFTSFSQIVSLLEKMAIEFRHFQRSEVNEMAEGFSANQKGSSSMPHKKNPISSENISGLARLVRSNMLVTFENNLLWHERDISHSSNERIILPDTYHLVVFLLKRMINVIDNLVVNIDNINQHLTQANNIFYSQVVLTEIIKKTTYSREEIYDFVQKCTLETQQTNQDFFQVLIKNNVEKYLPKAELTKLFNLNYFIRNVDKIYDRVLQKES</sequence>
<dbReference type="SMART" id="SM00998">
    <property type="entry name" value="ADSL_C"/>
    <property type="match status" value="1"/>
</dbReference>
<dbReference type="PANTHER" id="PTHR43172:SF1">
    <property type="entry name" value="ADENYLOSUCCINATE LYASE"/>
    <property type="match status" value="1"/>
</dbReference>
<name>A0A0H3XH08_9MOLU</name>
<dbReference type="GO" id="GO:0070626">
    <property type="term" value="F:(S)-2-(5-amino-1-(5-phospho-D-ribosyl)imidazole-4-carboxamido) succinate lyase (fumarate-forming) activity"/>
    <property type="evidence" value="ECO:0007669"/>
    <property type="project" value="TreeGrafter"/>
</dbReference>
<comment type="pathway">
    <text evidence="1 12">Purine metabolism; IMP biosynthesis via de novo pathway; 5-amino-1-(5-phospho-D-ribosyl)imidazole-4-carboxamide from 5-amino-1-(5-phospho-D-ribosyl)imidazole-4-carboxylate: step 2/2.</text>
</comment>
<dbReference type="STRING" id="315358.SERIO_v1c02540"/>
<dbReference type="UniPathway" id="UPA00074">
    <property type="reaction ID" value="UER00132"/>
</dbReference>
<proteinExistence type="inferred from homology"/>
<evidence type="ECO:0000256" key="11">
    <source>
        <dbReference type="NCBIfam" id="TIGR00928"/>
    </source>
</evidence>
<dbReference type="InterPro" id="IPR004769">
    <property type="entry name" value="Pur_lyase"/>
</dbReference>
<dbReference type="Pfam" id="PF10397">
    <property type="entry name" value="ADSL_C"/>
    <property type="match status" value="1"/>
</dbReference>
<comment type="similarity">
    <text evidence="3 12">Belongs to the lyase 1 family. Adenylosuccinate lyase subfamily.</text>
</comment>
<evidence type="ECO:0000256" key="9">
    <source>
        <dbReference type="ARBA" id="ARBA00030717"/>
    </source>
</evidence>
<comment type="catalytic activity">
    <reaction evidence="8">
        <text>(2S)-2-[5-amino-1-(5-phospho-beta-D-ribosyl)imidazole-4-carboxamido]succinate = 5-amino-1-(5-phospho-beta-D-ribosyl)imidazole-4-carboxamide + fumarate</text>
        <dbReference type="Rhea" id="RHEA:23920"/>
        <dbReference type="ChEBI" id="CHEBI:29806"/>
        <dbReference type="ChEBI" id="CHEBI:58443"/>
        <dbReference type="ChEBI" id="CHEBI:58475"/>
        <dbReference type="EC" id="4.3.2.2"/>
    </reaction>
    <physiologicalReaction direction="left-to-right" evidence="8">
        <dbReference type="Rhea" id="RHEA:23921"/>
    </physiologicalReaction>
</comment>
<organism evidence="14 15">
    <name type="scientific">Spiroplasma eriocheiris</name>
    <dbReference type="NCBI Taxonomy" id="315358"/>
    <lineage>
        <taxon>Bacteria</taxon>
        <taxon>Bacillati</taxon>
        <taxon>Mycoplasmatota</taxon>
        <taxon>Mollicutes</taxon>
        <taxon>Entomoplasmatales</taxon>
        <taxon>Spiroplasmataceae</taxon>
        <taxon>Spiroplasma</taxon>
    </lineage>
</organism>
<evidence type="ECO:0000313" key="15">
    <source>
        <dbReference type="Proteomes" id="UP000035661"/>
    </source>
</evidence>
<keyword evidence="15" id="KW-1185">Reference proteome</keyword>
<reference evidence="14 15" key="1">
    <citation type="journal article" date="2015" name="Genome Biol. Evol.">
        <title>Found and Lost: The Fates of Horizontally Acquired Genes in Arthropod-Symbiotic Spiroplasma.</title>
        <authorList>
            <person name="Lo W.S."/>
            <person name="Gasparich G.E."/>
            <person name="Kuo C.H."/>
        </authorList>
    </citation>
    <scope>NUCLEOTIDE SEQUENCE [LARGE SCALE GENOMIC DNA]</scope>
    <source>
        <strain evidence="15">TDA-040725-5</strain>
    </source>
</reference>
<dbReference type="PROSITE" id="PS00163">
    <property type="entry name" value="FUMARATE_LYASES"/>
    <property type="match status" value="1"/>
</dbReference>
<keyword evidence="7 12" id="KW-0456">Lyase</keyword>
<dbReference type="InterPro" id="IPR019468">
    <property type="entry name" value="AdenyloSucc_lyase_C"/>
</dbReference>
<dbReference type="GO" id="GO:0005829">
    <property type="term" value="C:cytosol"/>
    <property type="evidence" value="ECO:0007669"/>
    <property type="project" value="TreeGrafter"/>
</dbReference>
<evidence type="ECO:0000256" key="2">
    <source>
        <dbReference type="ARBA" id="ARBA00004734"/>
    </source>
</evidence>
<reference evidence="15" key="2">
    <citation type="submission" date="2015-06" db="EMBL/GenBank/DDBJ databases">
        <title>Complete genome sequence of Spiroplasma eriocheiris TDA-040725-5 (DSM 21848).</title>
        <authorList>
            <person name="Lo W.-S."/>
            <person name="Kuo C.-H."/>
        </authorList>
    </citation>
    <scope>NUCLEOTIDE SEQUENCE [LARGE SCALE GENOMIC DNA]</scope>
    <source>
        <strain evidence="15">TDA-040725-5</strain>
    </source>
</reference>
<dbReference type="InterPro" id="IPR020557">
    <property type="entry name" value="Fumarate_lyase_CS"/>
</dbReference>